<gene>
    <name evidence="2" type="ORF">GCM10023335_86070</name>
</gene>
<reference evidence="3" key="1">
    <citation type="journal article" date="2019" name="Int. J. Syst. Evol. Microbiol.">
        <title>The Global Catalogue of Microorganisms (GCM) 10K type strain sequencing project: providing services to taxonomists for standard genome sequencing and annotation.</title>
        <authorList>
            <consortium name="The Broad Institute Genomics Platform"/>
            <consortium name="The Broad Institute Genome Sequencing Center for Infectious Disease"/>
            <person name="Wu L."/>
            <person name="Ma J."/>
        </authorList>
    </citation>
    <scope>NUCLEOTIDE SEQUENCE [LARGE SCALE GENOMIC DNA]</scope>
    <source>
        <strain evidence="3">JCM 18409</strain>
    </source>
</reference>
<evidence type="ECO:0000313" key="3">
    <source>
        <dbReference type="Proteomes" id="UP001501759"/>
    </source>
</evidence>
<keyword evidence="3" id="KW-1185">Reference proteome</keyword>
<name>A0ABP9JNQ3_9ACTN</name>
<evidence type="ECO:0000256" key="1">
    <source>
        <dbReference type="SAM" id="MobiDB-lite"/>
    </source>
</evidence>
<feature type="compositionally biased region" description="Basic and acidic residues" evidence="1">
    <location>
        <begin position="1"/>
        <end position="10"/>
    </location>
</feature>
<accession>A0ABP9JNQ3</accession>
<feature type="region of interest" description="Disordered" evidence="1">
    <location>
        <begin position="249"/>
        <end position="272"/>
    </location>
</feature>
<dbReference type="EMBL" id="BAABKB010000047">
    <property type="protein sequence ID" value="GAA5037664.1"/>
    <property type="molecule type" value="Genomic_DNA"/>
</dbReference>
<feature type="compositionally biased region" description="Basic and acidic residues" evidence="1">
    <location>
        <begin position="23"/>
        <end position="39"/>
    </location>
</feature>
<comment type="caution">
    <text evidence="2">The sequence shown here is derived from an EMBL/GenBank/DDBJ whole genome shotgun (WGS) entry which is preliminary data.</text>
</comment>
<protein>
    <submittedName>
        <fullName evidence="2">Uncharacterized protein</fullName>
    </submittedName>
</protein>
<organism evidence="2 3">
    <name type="scientific">Streptomyces siamensis</name>
    <dbReference type="NCBI Taxonomy" id="1274986"/>
    <lineage>
        <taxon>Bacteria</taxon>
        <taxon>Bacillati</taxon>
        <taxon>Actinomycetota</taxon>
        <taxon>Actinomycetes</taxon>
        <taxon>Kitasatosporales</taxon>
        <taxon>Streptomycetaceae</taxon>
        <taxon>Streptomyces</taxon>
    </lineage>
</organism>
<evidence type="ECO:0000313" key="2">
    <source>
        <dbReference type="EMBL" id="GAA5037664.1"/>
    </source>
</evidence>
<dbReference type="Proteomes" id="UP001501759">
    <property type="component" value="Unassembled WGS sequence"/>
</dbReference>
<feature type="region of interest" description="Disordered" evidence="1">
    <location>
        <begin position="1"/>
        <end position="51"/>
    </location>
</feature>
<sequence length="306" mass="31652">MGGEAQRRAVGDVVGLAGAPALDGRDDRARRVHEVDPRQDAAPVVGDGKLPLAQHRDDAVGTAGAVEETEAQRDALQSLGLEHEPFLGAHRRDVPFQLRGGAGRSEGDVLGDDLVAVVAVSVPEDHRLRDEPPCAGRARGLDEMCGAFRAQRVGRVHVPVPQGCLAQGGRGVDDRVEVPAVDGPQQRVAVHQIGADAVAGAPAETGDVVAGFGQGPGDVPAENAARAGQEDALVRRHARATNGACRNVTSLGAAHPHGPRTSPSGHGASVPGAPQSAYTYGVVVVSGWKPSRARTGRLWPEASTWT</sequence>
<proteinExistence type="predicted"/>